<dbReference type="InterPro" id="IPR011333">
    <property type="entry name" value="SKP1/BTB/POZ_sf"/>
</dbReference>
<evidence type="ECO:0000313" key="2">
    <source>
        <dbReference type="EMBL" id="KAF7218323.1"/>
    </source>
</evidence>
<keyword evidence="3" id="KW-0813">Transport</keyword>
<dbReference type="InterPro" id="IPR000210">
    <property type="entry name" value="BTB/POZ_dom"/>
</dbReference>
<organism evidence="3">
    <name type="scientific">Nothobranchius furzeri</name>
    <name type="common">Turquoise killifish</name>
    <dbReference type="NCBI Taxonomy" id="105023"/>
    <lineage>
        <taxon>Eukaryota</taxon>
        <taxon>Metazoa</taxon>
        <taxon>Chordata</taxon>
        <taxon>Craniata</taxon>
        <taxon>Vertebrata</taxon>
        <taxon>Euteleostomi</taxon>
        <taxon>Actinopterygii</taxon>
        <taxon>Neopterygii</taxon>
        <taxon>Teleostei</taxon>
        <taxon>Neoteleostei</taxon>
        <taxon>Acanthomorphata</taxon>
        <taxon>Ovalentaria</taxon>
        <taxon>Atherinomorphae</taxon>
        <taxon>Cyprinodontiformes</taxon>
        <taxon>Nothobranchiidae</taxon>
        <taxon>Nothobranchius</taxon>
    </lineage>
</organism>
<dbReference type="OrthoDB" id="2414723at2759"/>
<evidence type="ECO:0000259" key="1">
    <source>
        <dbReference type="SMART" id="SM00225"/>
    </source>
</evidence>
<dbReference type="InterPro" id="IPR003131">
    <property type="entry name" value="T1-type_BTB"/>
</dbReference>
<dbReference type="GO" id="GO:0034220">
    <property type="term" value="P:monoatomic ion transmembrane transport"/>
    <property type="evidence" value="ECO:0007669"/>
    <property type="project" value="UniProtKB-KW"/>
</dbReference>
<accession>A0A1A8AZ75</accession>
<dbReference type="KEGG" id="nfu:107379841"/>
<dbReference type="Gene3D" id="3.30.710.10">
    <property type="entry name" value="Potassium Channel Kv1.1, Chain A"/>
    <property type="match status" value="1"/>
</dbReference>
<keyword evidence="3" id="KW-0407">Ion channel</keyword>
<dbReference type="SMART" id="SM00225">
    <property type="entry name" value="BTB"/>
    <property type="match status" value="1"/>
</dbReference>
<dbReference type="GeneID" id="107379841"/>
<dbReference type="OMA" id="NVGGEMY"/>
<dbReference type="Pfam" id="PF02214">
    <property type="entry name" value="BTB_2"/>
    <property type="match status" value="1"/>
</dbReference>
<reference evidence="3" key="1">
    <citation type="submission" date="2016-05" db="EMBL/GenBank/DDBJ databases">
        <authorList>
            <person name="Lavstsen T."/>
            <person name="Jespersen J.S."/>
        </authorList>
    </citation>
    <scope>NUCLEOTIDE SEQUENCE</scope>
    <source>
        <tissue evidence="3">Brain</tissue>
    </source>
</reference>
<feature type="domain" description="BTB" evidence="1">
    <location>
        <begin position="55"/>
        <end position="152"/>
    </location>
</feature>
<reference evidence="3" key="2">
    <citation type="submission" date="2016-06" db="EMBL/GenBank/DDBJ databases">
        <title>The genome of a short-lived fish provides insights into sex chromosome evolution and the genetic control of aging.</title>
        <authorList>
            <person name="Reichwald K."/>
            <person name="Felder M."/>
            <person name="Petzold A."/>
            <person name="Koch P."/>
            <person name="Groth M."/>
            <person name="Platzer M."/>
        </authorList>
    </citation>
    <scope>NUCLEOTIDE SEQUENCE</scope>
    <source>
        <tissue evidence="3">Brain</tissue>
    </source>
</reference>
<evidence type="ECO:0000313" key="3">
    <source>
        <dbReference type="EMBL" id="SBP59520.1"/>
    </source>
</evidence>
<dbReference type="Pfam" id="PF25611">
    <property type="entry name" value="KCTD_C"/>
    <property type="match status" value="1"/>
</dbReference>
<proteinExistence type="predicted"/>
<sequence length="275" mass="30987">MTPERTIPLRSGLSPAPWLLPAQLFAPPGLNENKMSLPDSKTAEKRVSVAVSPSPVVQLNVGGQLFSTTLSTLRKHPDSRLAELFSGHPKPRIDAQGRLFIDRDGTHFGPVLEFLRSEKLPTENIREVHEEAVHYGIKALVKRLEETPQMFGELVGRQQFLSRVPHYKENIEVLIRIARAEAVAARHSTILICVLRTEEELGFYDNAINSLAANKESVVTFGPWKGAPSVKDLLDCVTMDIGSRGYQVTFEQHVAERSFLSKSYDFFYKLTFTWW</sequence>
<dbReference type="PANTHER" id="PTHR14499:SF3">
    <property type="entry name" value="BTB_POZ DOMAIN-CONTAINING PROTEIN KCTD14"/>
    <property type="match status" value="1"/>
</dbReference>
<dbReference type="CTD" id="65987"/>
<dbReference type="InterPro" id="IPR057890">
    <property type="entry name" value="KCTD7/14_C"/>
</dbReference>
<keyword evidence="3" id="KW-0406">Ion transport</keyword>
<reference evidence="2" key="3">
    <citation type="submission" date="2020-03" db="EMBL/GenBank/DDBJ databases">
        <title>Intra-Species Differences in Population Size shape Life History and Genome Evolution.</title>
        <authorList>
            <person name="Willemsen D."/>
            <person name="Cui R."/>
            <person name="Valenzano D.R."/>
        </authorList>
    </citation>
    <scope>NUCLEOTIDE SEQUENCE</scope>
    <source>
        <strain evidence="2">GRZ</strain>
        <tissue evidence="2">Whole</tissue>
    </source>
</reference>
<gene>
    <name evidence="3" type="primary">KCTD14</name>
    <name evidence="2" type="synonym">kctd14</name>
    <name evidence="2" type="ORF">G4P62_005995</name>
</gene>
<dbReference type="SUPFAM" id="SSF54695">
    <property type="entry name" value="POZ domain"/>
    <property type="match status" value="1"/>
</dbReference>
<dbReference type="PANTHER" id="PTHR14499">
    <property type="entry name" value="POTASSIUM CHANNEL TETRAMERIZATION DOMAIN-CONTAINING"/>
    <property type="match status" value="1"/>
</dbReference>
<dbReference type="RefSeq" id="XP_015806278.1">
    <property type="nucleotide sequence ID" value="XM_015950792.3"/>
</dbReference>
<dbReference type="EMBL" id="HADY01021035">
    <property type="protein sequence ID" value="SBP59520.1"/>
    <property type="molecule type" value="Transcribed_RNA"/>
</dbReference>
<dbReference type="EMBL" id="JAAVVJ010000007">
    <property type="protein sequence ID" value="KAF7218323.1"/>
    <property type="molecule type" value="Genomic_DNA"/>
</dbReference>
<dbReference type="AlphaFoldDB" id="A0A1A8AZ75"/>
<protein>
    <submittedName>
        <fullName evidence="3">Potassium channel tetramerisation domain containing 14</fullName>
    </submittedName>
    <submittedName>
        <fullName evidence="2">Potassium channel tetramerization domain containing 14</fullName>
    </submittedName>
</protein>
<name>A0A1A8AZ75_NOTFU</name>
<dbReference type="GO" id="GO:0051260">
    <property type="term" value="P:protein homooligomerization"/>
    <property type="evidence" value="ECO:0007669"/>
    <property type="project" value="InterPro"/>
</dbReference>
<dbReference type="Proteomes" id="UP000822369">
    <property type="component" value="Chromosome 7"/>
</dbReference>